<feature type="region of interest" description="Disordered" evidence="1">
    <location>
        <begin position="611"/>
        <end position="670"/>
    </location>
</feature>
<comment type="caution">
    <text evidence="2">The sequence shown here is derived from an EMBL/GenBank/DDBJ whole genome shotgun (WGS) entry which is preliminary data.</text>
</comment>
<reference evidence="2" key="1">
    <citation type="journal article" date="2023" name="PhytoFront">
        <title>Draft Genome Resources of Seven Strains of Tilletia horrida, Causal Agent of Kernel Smut of Rice.</title>
        <authorList>
            <person name="Khanal S."/>
            <person name="Antony Babu S."/>
            <person name="Zhou X.G."/>
        </authorList>
    </citation>
    <scope>NUCLEOTIDE SEQUENCE</scope>
    <source>
        <strain evidence="2">TX6</strain>
    </source>
</reference>
<feature type="compositionally biased region" description="Low complexity" evidence="1">
    <location>
        <begin position="876"/>
        <end position="887"/>
    </location>
</feature>
<dbReference type="EMBL" id="JAPDMZ010000046">
    <property type="protein sequence ID" value="KAK0553734.1"/>
    <property type="molecule type" value="Genomic_DNA"/>
</dbReference>
<feature type="region of interest" description="Disordered" evidence="1">
    <location>
        <begin position="399"/>
        <end position="463"/>
    </location>
</feature>
<dbReference type="Proteomes" id="UP001176517">
    <property type="component" value="Unassembled WGS sequence"/>
</dbReference>
<dbReference type="AlphaFoldDB" id="A0AAN6GTR9"/>
<gene>
    <name evidence="2" type="ORF">OC846_002392</name>
</gene>
<feature type="compositionally biased region" description="Basic and acidic residues" evidence="1">
    <location>
        <begin position="617"/>
        <end position="632"/>
    </location>
</feature>
<feature type="compositionally biased region" description="Polar residues" evidence="1">
    <location>
        <begin position="1"/>
        <end position="20"/>
    </location>
</feature>
<feature type="compositionally biased region" description="Basic and acidic residues" evidence="1">
    <location>
        <begin position="647"/>
        <end position="665"/>
    </location>
</feature>
<accession>A0AAN6GTR9</accession>
<feature type="compositionally biased region" description="Basic and acidic residues" evidence="1">
    <location>
        <begin position="131"/>
        <end position="157"/>
    </location>
</feature>
<name>A0AAN6GTR9_9BASI</name>
<feature type="region of interest" description="Disordered" evidence="1">
    <location>
        <begin position="1130"/>
        <end position="1154"/>
    </location>
</feature>
<sequence length="1154" mass="122499">MSGVASETSGPQERLTSSADRSPDSIVGVQAPADSTCRRASLALLAADPAHDRPAVLTQDPCLLKPAMQSCLKNSFRLSLPFNPVAGASTVQATNVTAAAALPYPATSIIFPSEADIRARAYTLSQDQAESSDHPVLDSKEERAAMLQSEDARRASDPDVSTDFESELFRWAEQESLIVTRDRRRGDPYLMDSLTEESASCDVSMLNSPNAFDEGYRADLDSPFIDRDQHRVGTRIHTQAGTRNRIRVRAQSNGVHFTHPFGGANQGSDDESTQVDHTALKKTMFEDVDTVTIGSPPADDEPLTKTPRFSLHTELVPRVGSPTHDRQVSISQMSVQANPNTPAIVLPTQSPEEEDFGTQAEGNGSIHAWERLRSHVRTSTLNAPKTPYSWVKEVKMPTSPGSLVPPDEDKQAKASLPPVQPDPTSKRPHSMPPPGLVQQPASAFPPSQPIPIPGPTRLQSRRPQSMRLRNLPDASIWAPVEIEVNGKSLAGRDMDAAAVYDPRNDLANVAPCEEAPPVEAAKENAGLGASPEIDQALLQEAVVNPPPPTPPRGTQLRMASKVRRATLNAIALKANIVPDGNTQEGIMKQAEEPSSSAYQVLGAGIGLGLSAGSQNEGKSEEVQSAERTEPKHRSLATKLPEQVVPRPEVENWLKDSSKPQPKSEEVAQPDNMKAWARKTFEATGRGTEPGVINAPPSAYVGVAPSPCPMSAAVMNHHARSSSDDEQSESERLKHRLAAEAKLNGTPLLESAEAELIITAKKDDAVPSDRNGPILRKGLISIALPSNAVSLNSASTTASGVPFFAGLSSAAQATGTPIKAPRDAVLVKDRARRPADASAAGQSVQVDSVLSAFSTEQLLAHLAARETTPPAKATRKASTVSVASSVADESSRTRSPLIPQGAATSPALSSRGPIRAQKRNSAQRALARNRQRLANESLAGASLMARMDSISSVGSADMVREGSVSSFGDFVSQSPLLVFSARATPLAGPGGQDTQTQNAPLIDLTSPGERRQVEALSPVIPTGLDGAGQDTSEQALINPGQTLIKSFSQSSSNFDDELSLLTSRSSNHLTISDVPTPATEVNPVSPIGSMLISALARARLHARASTPLDPMLGLAHDRDGARQRLLGQDGARGDQYSSFMERADSTSSSPLLAAS</sequence>
<evidence type="ECO:0000313" key="3">
    <source>
        <dbReference type="Proteomes" id="UP001176517"/>
    </source>
</evidence>
<organism evidence="2 3">
    <name type="scientific">Tilletia horrida</name>
    <dbReference type="NCBI Taxonomy" id="155126"/>
    <lineage>
        <taxon>Eukaryota</taxon>
        <taxon>Fungi</taxon>
        <taxon>Dikarya</taxon>
        <taxon>Basidiomycota</taxon>
        <taxon>Ustilaginomycotina</taxon>
        <taxon>Exobasidiomycetes</taxon>
        <taxon>Tilletiales</taxon>
        <taxon>Tilletiaceae</taxon>
        <taxon>Tilletia</taxon>
    </lineage>
</organism>
<keyword evidence="3" id="KW-1185">Reference proteome</keyword>
<feature type="region of interest" description="Disordered" evidence="1">
    <location>
        <begin position="1"/>
        <end position="29"/>
    </location>
</feature>
<evidence type="ECO:0000313" key="2">
    <source>
        <dbReference type="EMBL" id="KAK0553734.1"/>
    </source>
</evidence>
<evidence type="ECO:0000256" key="1">
    <source>
        <dbReference type="SAM" id="MobiDB-lite"/>
    </source>
</evidence>
<feature type="region of interest" description="Disordered" evidence="1">
    <location>
        <begin position="125"/>
        <end position="159"/>
    </location>
</feature>
<feature type="compositionally biased region" description="Polar residues" evidence="1">
    <location>
        <begin position="1144"/>
        <end position="1154"/>
    </location>
</feature>
<proteinExistence type="predicted"/>
<protein>
    <submittedName>
        <fullName evidence="2">Uncharacterized protein</fullName>
    </submittedName>
</protein>
<feature type="region of interest" description="Disordered" evidence="1">
    <location>
        <begin position="864"/>
        <end position="921"/>
    </location>
</feature>